<accession>A0ABX8ED22</accession>
<dbReference type="EMBL" id="CP075371">
    <property type="protein sequence ID" value="QVT77932.1"/>
    <property type="molecule type" value="Genomic_DNA"/>
</dbReference>
<name>A0ABX8ED22_9ACTN</name>
<proteinExistence type="predicted"/>
<evidence type="ECO:0000256" key="1">
    <source>
        <dbReference type="SAM" id="MobiDB-lite"/>
    </source>
</evidence>
<feature type="transmembrane region" description="Helical" evidence="2">
    <location>
        <begin position="80"/>
        <end position="101"/>
    </location>
</feature>
<dbReference type="Pfam" id="PF09656">
    <property type="entry name" value="PGPGW"/>
    <property type="match status" value="1"/>
</dbReference>
<dbReference type="InterPro" id="IPR019099">
    <property type="entry name" value="Uncharacterised_PGPGW_TM"/>
</dbReference>
<protein>
    <recommendedName>
        <fullName evidence="5">TIGR02611 family protein</fullName>
    </recommendedName>
</protein>
<evidence type="ECO:0008006" key="5">
    <source>
        <dbReference type="Google" id="ProtNLM"/>
    </source>
</evidence>
<evidence type="ECO:0000313" key="3">
    <source>
        <dbReference type="EMBL" id="QVT77932.1"/>
    </source>
</evidence>
<reference evidence="3 4" key="1">
    <citation type="submission" date="2021-05" db="EMBL/GenBank/DDBJ databases">
        <title>Complete genome of Nocardioides aquaticus KCTC 9944T isolated from meromictic and hypersaline Ekho Lake, Antarctica.</title>
        <authorList>
            <person name="Hwang K."/>
            <person name="Kim K.M."/>
            <person name="Choe H."/>
        </authorList>
    </citation>
    <scope>NUCLEOTIDE SEQUENCE [LARGE SCALE GENOMIC DNA]</scope>
    <source>
        <strain evidence="3 4">KCTC 9944</strain>
    </source>
</reference>
<keyword evidence="2" id="KW-0812">Transmembrane</keyword>
<feature type="region of interest" description="Disordered" evidence="1">
    <location>
        <begin position="156"/>
        <end position="177"/>
    </location>
</feature>
<evidence type="ECO:0000256" key="2">
    <source>
        <dbReference type="SAM" id="Phobius"/>
    </source>
</evidence>
<sequence length="177" mass="19294">MIRGMNVPGGGTVKRVVLETVGWLLVLIGVAALILPGPGLLCIMAGLIVLSQQYEWAERRLDPVKRRALREAARSVSGPLQMSVTLVGVVVLVACGVLWTIDPPAPQWWSLPDSWWLPGGIWTAVTQFGSAAIALGLMIYSYRRFHGKPDALAELDEQDRVSAQRAEQRAGRRAASR</sequence>
<keyword evidence="2" id="KW-0472">Membrane</keyword>
<evidence type="ECO:0000313" key="4">
    <source>
        <dbReference type="Proteomes" id="UP000679307"/>
    </source>
</evidence>
<feature type="transmembrane region" description="Helical" evidence="2">
    <location>
        <begin position="121"/>
        <end position="140"/>
    </location>
</feature>
<keyword evidence="4" id="KW-1185">Reference proteome</keyword>
<feature type="transmembrane region" description="Helical" evidence="2">
    <location>
        <begin position="20"/>
        <end position="50"/>
    </location>
</feature>
<organism evidence="3 4">
    <name type="scientific">Nocardioides aquaticus</name>
    <dbReference type="NCBI Taxonomy" id="160826"/>
    <lineage>
        <taxon>Bacteria</taxon>
        <taxon>Bacillati</taxon>
        <taxon>Actinomycetota</taxon>
        <taxon>Actinomycetes</taxon>
        <taxon>Propionibacteriales</taxon>
        <taxon>Nocardioidaceae</taxon>
        <taxon>Nocardioides</taxon>
    </lineage>
</organism>
<feature type="compositionally biased region" description="Basic and acidic residues" evidence="1">
    <location>
        <begin position="158"/>
        <end position="170"/>
    </location>
</feature>
<dbReference type="Proteomes" id="UP000679307">
    <property type="component" value="Chromosome"/>
</dbReference>
<gene>
    <name evidence="3" type="ORF">ENKNEFLB_00301</name>
</gene>
<keyword evidence="2" id="KW-1133">Transmembrane helix</keyword>